<dbReference type="InterPro" id="IPR018392">
    <property type="entry name" value="LysM"/>
</dbReference>
<comment type="caution">
    <text evidence="2">The sequence shown here is derived from an EMBL/GenBank/DDBJ whole genome shotgun (WGS) entry which is preliminary data.</text>
</comment>
<gene>
    <name evidence="2" type="ORF">F9L07_27285</name>
</gene>
<dbReference type="Gene3D" id="3.10.350.10">
    <property type="entry name" value="LysM domain"/>
    <property type="match status" value="1"/>
</dbReference>
<dbReference type="Pfam" id="PF01476">
    <property type="entry name" value="LysM"/>
    <property type="match status" value="1"/>
</dbReference>
<protein>
    <submittedName>
        <fullName evidence="2">LysM peptidoglycan-binding domain-containing protein</fullName>
    </submittedName>
</protein>
<dbReference type="SUPFAM" id="SSF54106">
    <property type="entry name" value="LysM domain"/>
    <property type="match status" value="1"/>
</dbReference>
<dbReference type="SMART" id="SM00257">
    <property type="entry name" value="LysM"/>
    <property type="match status" value="1"/>
</dbReference>
<proteinExistence type="predicted"/>
<accession>A0A7J5DRK5</accession>
<dbReference type="AlphaFoldDB" id="A0A7J5DRK5"/>
<name>A0A7J5DRK5_NOCSI</name>
<evidence type="ECO:0000313" key="3">
    <source>
        <dbReference type="Proteomes" id="UP000449906"/>
    </source>
</evidence>
<organism evidence="2 3">
    <name type="scientific">Nocardioides simplex</name>
    <name type="common">Arthrobacter simplex</name>
    <dbReference type="NCBI Taxonomy" id="2045"/>
    <lineage>
        <taxon>Bacteria</taxon>
        <taxon>Bacillati</taxon>
        <taxon>Actinomycetota</taxon>
        <taxon>Actinomycetes</taxon>
        <taxon>Propionibacteriales</taxon>
        <taxon>Nocardioidaceae</taxon>
        <taxon>Pimelobacter</taxon>
    </lineage>
</organism>
<dbReference type="PROSITE" id="PS51782">
    <property type="entry name" value="LYSM"/>
    <property type="match status" value="1"/>
</dbReference>
<evidence type="ECO:0000313" key="2">
    <source>
        <dbReference type="EMBL" id="KAB2807281.1"/>
    </source>
</evidence>
<dbReference type="Proteomes" id="UP000449906">
    <property type="component" value="Unassembled WGS sequence"/>
</dbReference>
<reference evidence="2 3" key="1">
    <citation type="submission" date="2019-09" db="EMBL/GenBank/DDBJ databases">
        <title>Pimelobacter sp. isolated from Paulinella.</title>
        <authorList>
            <person name="Jeong S.E."/>
        </authorList>
    </citation>
    <scope>NUCLEOTIDE SEQUENCE [LARGE SCALE GENOMIC DNA]</scope>
    <source>
        <strain evidence="2 3">Pch-N</strain>
    </source>
</reference>
<dbReference type="EMBL" id="WBVM01000006">
    <property type="protein sequence ID" value="KAB2807281.1"/>
    <property type="molecule type" value="Genomic_DNA"/>
</dbReference>
<feature type="domain" description="LysM" evidence="1">
    <location>
        <begin position="41"/>
        <end position="92"/>
    </location>
</feature>
<evidence type="ECO:0000259" key="1">
    <source>
        <dbReference type="PROSITE" id="PS51782"/>
    </source>
</evidence>
<sequence length="96" mass="9956">MTRRGRLLVFVLALFAVIAAALWLAAGSAASRDAGAPAEVDVVTVAPGDTLWDIASDAAATTGDDVRDMMQRIEQLNALDGGTVYVGQDLRVPAEG</sequence>
<dbReference type="InterPro" id="IPR036779">
    <property type="entry name" value="LysM_dom_sf"/>
</dbReference>
<dbReference type="CDD" id="cd00118">
    <property type="entry name" value="LysM"/>
    <property type="match status" value="1"/>
</dbReference>